<evidence type="ECO:0000256" key="20">
    <source>
        <dbReference type="SAM" id="MobiDB-lite"/>
    </source>
</evidence>
<dbReference type="EMBL" id="LSMT01000391">
    <property type="protein sequence ID" value="PFX18819.1"/>
    <property type="molecule type" value="Genomic_DNA"/>
</dbReference>
<dbReference type="SUPFAM" id="SSF50978">
    <property type="entry name" value="WD40 repeat-like"/>
    <property type="match status" value="1"/>
</dbReference>
<keyword evidence="3" id="KW-0488">Methylation</keyword>
<evidence type="ECO:0000256" key="3">
    <source>
        <dbReference type="ARBA" id="ARBA00022481"/>
    </source>
</evidence>
<keyword evidence="11" id="KW-0007">Acetylation</keyword>
<evidence type="ECO:0000256" key="12">
    <source>
        <dbReference type="ARBA" id="ARBA00023242"/>
    </source>
</evidence>
<keyword evidence="6" id="KW-0597">Phosphoprotein</keyword>
<proteinExistence type="inferred from homology"/>
<keyword evidence="8" id="KW-0677">Repeat</keyword>
<sequence>MSGFFLSDSKGSASKPRKRQAKPSQISGFRNKKQRGKKSLTKAEHIDEDEFGSDSDIPSEKEEDSPEEEEGSDHETAQEKRLRLAKQYLAQLEKEELEKKESDDIDHDAIAHRLKQDVLEQTGRLQKRVASQYTGPSPTAIRVLKGHQLSVTCLCVSPDDKFVFSASKDCSIIKWNIETGVKEGKILACHKASEGSKGHKGHILCLAVTSDGKFLASGGRDKIIHIWNPASLQHVHTFKGHKDAVSGLSFRRGTHQLFSCSHDRTAKIWNLDEMAYIETLFGHEDGVTAIDSLTRDRAVSAGGRDRSLRVWKVVEESQLVFNAPGNIGSLDCVQLINDEHMVSGADNSSLSLWSVSKKKPLCTIPNAHSKPESSSDDSIPDESWITSIATLRSTDLLASAGSCDSCIKLWECGDGFRSLKQLFSLSMVGFVNALAFSNDGNNLIAGIGQEHRLGRWWRLKKAKNCVCVIPLQRTVQNGVHA</sequence>
<feature type="region of interest" description="Disordered" evidence="20">
    <location>
        <begin position="1"/>
        <end position="79"/>
    </location>
</feature>
<dbReference type="AlphaFoldDB" id="A0A2B4RPU1"/>
<comment type="subcellular location">
    <subcellularLocation>
        <location evidence="1">Nucleus</location>
        <location evidence="1">Nucleolus</location>
    </subcellularLocation>
</comment>
<evidence type="ECO:0000256" key="17">
    <source>
        <dbReference type="ARBA" id="ARBA00076054"/>
    </source>
</evidence>
<comment type="caution">
    <text evidence="21">The sequence shown here is derived from an EMBL/GenBank/DDBJ whole genome shotgun (WGS) entry which is preliminary data.</text>
</comment>
<dbReference type="PANTHER" id="PTHR19865:SF0">
    <property type="entry name" value="U3 SMALL NUCLEOLAR RNA-INTERACTING PROTEIN 2"/>
    <property type="match status" value="1"/>
</dbReference>
<keyword evidence="4" id="KW-1017">Isopeptide bond</keyword>
<dbReference type="SMART" id="SM00320">
    <property type="entry name" value="WD40"/>
    <property type="match status" value="7"/>
</dbReference>
<evidence type="ECO:0000313" key="22">
    <source>
        <dbReference type="Proteomes" id="UP000225706"/>
    </source>
</evidence>
<evidence type="ECO:0000256" key="16">
    <source>
        <dbReference type="ARBA" id="ARBA00074377"/>
    </source>
</evidence>
<evidence type="ECO:0000256" key="11">
    <source>
        <dbReference type="ARBA" id="ARBA00022990"/>
    </source>
</evidence>
<dbReference type="PANTHER" id="PTHR19865">
    <property type="entry name" value="U3 SMALL NUCLEOLAR RNA INTERACTING PROTEIN 2"/>
    <property type="match status" value="1"/>
</dbReference>
<evidence type="ECO:0000256" key="8">
    <source>
        <dbReference type="ARBA" id="ARBA00022737"/>
    </source>
</evidence>
<comment type="function">
    <text evidence="14">Component of a nucleolar small nuclear ribonucleoprotein particle (snoRNP) thought to participate in the processing and modification of pre-ribosomal RNA (pre-rRNA). Part of the small subunit (SSU) processome, first precursor of the small eukaryotic ribosomal subunit. During the assembly of the SSU processome in the nucleolus, many ribosome biogenesis factors, an RNA chaperone and ribosomal proteins associate with the nascent pre-rRNA and work in concert to generate RNA folding, modifications, rearrangements and cleavage as well as targeted degradation of pre-ribosomal RNA by the RNA exosome.</text>
</comment>
<feature type="compositionally biased region" description="Basic residues" evidence="20">
    <location>
        <begin position="30"/>
        <end position="40"/>
    </location>
</feature>
<feature type="repeat" description="WD" evidence="19">
    <location>
        <begin position="196"/>
        <end position="237"/>
    </location>
</feature>
<keyword evidence="22" id="KW-1185">Reference proteome</keyword>
<dbReference type="Pfam" id="PF00400">
    <property type="entry name" value="WD40"/>
    <property type="match status" value="5"/>
</dbReference>
<evidence type="ECO:0000256" key="7">
    <source>
        <dbReference type="ARBA" id="ARBA00022574"/>
    </source>
</evidence>
<dbReference type="PROSITE" id="PS50294">
    <property type="entry name" value="WD_REPEATS_REGION"/>
    <property type="match status" value="4"/>
</dbReference>
<keyword evidence="10" id="KW-0694">RNA-binding</keyword>
<gene>
    <name evidence="21" type="primary">RRP9</name>
    <name evidence="21" type="ORF">AWC38_SpisGene16800</name>
</gene>
<evidence type="ECO:0000256" key="4">
    <source>
        <dbReference type="ARBA" id="ARBA00022499"/>
    </source>
</evidence>
<keyword evidence="5" id="KW-0698">rRNA processing</keyword>
<dbReference type="GO" id="GO:0032040">
    <property type="term" value="C:small-subunit processome"/>
    <property type="evidence" value="ECO:0007669"/>
    <property type="project" value="TreeGrafter"/>
</dbReference>
<keyword evidence="12" id="KW-0539">Nucleus</keyword>
<protein>
    <recommendedName>
        <fullName evidence="16">U3 small nucleolar RNA-interacting protein 2</fullName>
    </recommendedName>
    <alternativeName>
        <fullName evidence="18">RRP9 homolog</fullName>
    </alternativeName>
    <alternativeName>
        <fullName evidence="17">U3 small nucleolar ribonucleoprotein-associated 55 kDa protein</fullName>
    </alternativeName>
</protein>
<keyword evidence="9" id="KW-0832">Ubl conjugation</keyword>
<comment type="similarity">
    <text evidence="2">Belongs to the WD repeat RRP9 family.</text>
</comment>
<evidence type="ECO:0000256" key="19">
    <source>
        <dbReference type="PROSITE-ProRule" id="PRU00221"/>
    </source>
</evidence>
<dbReference type="PROSITE" id="PS00678">
    <property type="entry name" value="WD_REPEATS_1"/>
    <property type="match status" value="1"/>
</dbReference>
<dbReference type="InterPro" id="IPR001680">
    <property type="entry name" value="WD40_rpt"/>
</dbReference>
<dbReference type="GO" id="GO:0006364">
    <property type="term" value="P:rRNA processing"/>
    <property type="evidence" value="ECO:0007669"/>
    <property type="project" value="UniProtKB-KW"/>
</dbReference>
<organism evidence="21 22">
    <name type="scientific">Stylophora pistillata</name>
    <name type="common">Smooth cauliflower coral</name>
    <dbReference type="NCBI Taxonomy" id="50429"/>
    <lineage>
        <taxon>Eukaryota</taxon>
        <taxon>Metazoa</taxon>
        <taxon>Cnidaria</taxon>
        <taxon>Anthozoa</taxon>
        <taxon>Hexacorallia</taxon>
        <taxon>Scleractinia</taxon>
        <taxon>Astrocoeniina</taxon>
        <taxon>Pocilloporidae</taxon>
        <taxon>Stylophora</taxon>
    </lineage>
</organism>
<evidence type="ECO:0000256" key="18">
    <source>
        <dbReference type="ARBA" id="ARBA00077445"/>
    </source>
</evidence>
<feature type="repeat" description="WD" evidence="19">
    <location>
        <begin position="280"/>
        <end position="321"/>
    </location>
</feature>
<dbReference type="InterPro" id="IPR036322">
    <property type="entry name" value="WD40_repeat_dom_sf"/>
</dbReference>
<dbReference type="InterPro" id="IPR019775">
    <property type="entry name" value="WD40_repeat_CS"/>
</dbReference>
<feature type="compositionally biased region" description="Acidic residues" evidence="20">
    <location>
        <begin position="61"/>
        <end position="72"/>
    </location>
</feature>
<feature type="repeat" description="WD" evidence="19">
    <location>
        <begin position="144"/>
        <end position="180"/>
    </location>
</feature>
<dbReference type="FunFam" id="2.130.10.10:FF:000143">
    <property type="entry name" value="U3 small nucleolar RNA-interacting protein 2 isoform X2"/>
    <property type="match status" value="1"/>
</dbReference>
<evidence type="ECO:0000256" key="5">
    <source>
        <dbReference type="ARBA" id="ARBA00022552"/>
    </source>
</evidence>
<evidence type="ECO:0000256" key="2">
    <source>
        <dbReference type="ARBA" id="ARBA00006777"/>
    </source>
</evidence>
<dbReference type="CDD" id="cd00200">
    <property type="entry name" value="WD40"/>
    <property type="match status" value="1"/>
</dbReference>
<evidence type="ECO:0000313" key="21">
    <source>
        <dbReference type="EMBL" id="PFX18819.1"/>
    </source>
</evidence>
<evidence type="ECO:0000256" key="15">
    <source>
        <dbReference type="ARBA" id="ARBA00065513"/>
    </source>
</evidence>
<dbReference type="OrthoDB" id="189968at2759"/>
<name>A0A2B4RPU1_STYPI</name>
<dbReference type="PROSITE" id="PS50082">
    <property type="entry name" value="WD_REPEATS_2"/>
    <property type="match status" value="4"/>
</dbReference>
<dbReference type="Proteomes" id="UP000225706">
    <property type="component" value="Unassembled WGS sequence"/>
</dbReference>
<accession>A0A2B4RPU1</accession>
<evidence type="ECO:0000256" key="10">
    <source>
        <dbReference type="ARBA" id="ARBA00022884"/>
    </source>
</evidence>
<evidence type="ECO:0000256" key="6">
    <source>
        <dbReference type="ARBA" id="ARBA00022553"/>
    </source>
</evidence>
<evidence type="ECO:0000256" key="1">
    <source>
        <dbReference type="ARBA" id="ARBA00004604"/>
    </source>
</evidence>
<keyword evidence="13" id="KW-0687">Ribonucleoprotein</keyword>
<dbReference type="InterPro" id="IPR015943">
    <property type="entry name" value="WD40/YVTN_repeat-like_dom_sf"/>
</dbReference>
<comment type="subunit">
    <text evidence="15">Interacts specifically with the U3 small nucleolar RNA (U3 snoRNA). Binds a sub-fragment of the U3 snoRNA surrounding the B/C motif (3UBC). This association with the U3BC RNA is dependent on the binding of a protein called 15.5K to the box B/C motif. The association of the protein with the U3BC RNA was found to be also dependent on a conserved RNA structure that flanks the box B/C motif. Part of the small subunit (SSU) processome, composed of more than 70 proteins and the RNA chaperone small nucleolar RNA (snoRNA) U3.</text>
</comment>
<reference evidence="22" key="1">
    <citation type="journal article" date="2017" name="bioRxiv">
        <title>Comparative analysis of the genomes of Stylophora pistillata and Acropora digitifera provides evidence for extensive differences between species of corals.</title>
        <authorList>
            <person name="Voolstra C.R."/>
            <person name="Li Y."/>
            <person name="Liew Y.J."/>
            <person name="Baumgarten S."/>
            <person name="Zoccola D."/>
            <person name="Flot J.-F."/>
            <person name="Tambutte S."/>
            <person name="Allemand D."/>
            <person name="Aranda M."/>
        </authorList>
    </citation>
    <scope>NUCLEOTIDE SEQUENCE [LARGE SCALE GENOMIC DNA]</scope>
</reference>
<evidence type="ECO:0000256" key="13">
    <source>
        <dbReference type="ARBA" id="ARBA00023274"/>
    </source>
</evidence>
<dbReference type="GO" id="GO:0034511">
    <property type="term" value="F:U3 snoRNA binding"/>
    <property type="evidence" value="ECO:0007669"/>
    <property type="project" value="InterPro"/>
</dbReference>
<evidence type="ECO:0000256" key="9">
    <source>
        <dbReference type="ARBA" id="ARBA00022843"/>
    </source>
</evidence>
<evidence type="ECO:0000256" key="14">
    <source>
        <dbReference type="ARBA" id="ARBA00055322"/>
    </source>
</evidence>
<dbReference type="Gene3D" id="2.130.10.10">
    <property type="entry name" value="YVTN repeat-like/Quinoprotein amine dehydrogenase"/>
    <property type="match status" value="1"/>
</dbReference>
<keyword evidence="7 19" id="KW-0853">WD repeat</keyword>
<feature type="repeat" description="WD" evidence="19">
    <location>
        <begin position="238"/>
        <end position="279"/>
    </location>
</feature>
<dbReference type="STRING" id="50429.A0A2B4RPU1"/>
<dbReference type="InterPro" id="IPR039241">
    <property type="entry name" value="Rrp9-like"/>
</dbReference>